<keyword evidence="2" id="KW-1003">Cell membrane</keyword>
<keyword evidence="7 8" id="KW-0472">Membrane</keyword>
<name>A0A564W892_9FIRM</name>
<feature type="transmembrane region" description="Helical" evidence="8">
    <location>
        <begin position="390"/>
        <end position="411"/>
    </location>
</feature>
<keyword evidence="3" id="KW-0328">Glycosyltransferase</keyword>
<evidence type="ECO:0000313" key="9">
    <source>
        <dbReference type="EMBL" id="VUX40222.1"/>
    </source>
</evidence>
<feature type="transmembrane region" description="Helical" evidence="8">
    <location>
        <begin position="74"/>
        <end position="95"/>
    </location>
</feature>
<evidence type="ECO:0008006" key="11">
    <source>
        <dbReference type="Google" id="ProtNLM"/>
    </source>
</evidence>
<proteinExistence type="predicted"/>
<sequence length="479" mass="54669">MEKKKIWKDERAQAGVLVLAAFLLLTAWAFMQPLGAGPDEKMRYMVAQYLHEHPGKLPLGDEPTIRDATWGISYAYYPILSYMVSAVFMGIAGLFHASADGLLHAARMADVLFVTGAVYFVVKASGKLFPKEGRWLFAALAGFMPQALFLGTYVNTDSLALLSMAMILYSWSCHLEAGDWSFRNSILLAVGMAVCALSYYNAYGWILCSFLFFCLTVLLCREEPVKQRVAFLFRRGIVIAAVTFALCGWWFIRNAVLYDGDLIGRKACAQCAEKYAAVDYRPSRYPTPEKLNWSWKDILLYQDPGWQHNWLLTVLVSFIGTFGLMQIYMPYNVSKAYFLFFGMGGIGILTMLGIFYPKKRTVVKERKAAGSEKLKIKTITVYDKWDRKGIFHLLLILLILIPVGLFMYYVYYSDNQAQGRYIMPALYPAMYFVTAGWNRLLERFVKKENIRMWIYRVLTALLAASPFLCYIFLVVPFYG</sequence>
<dbReference type="InterPro" id="IPR050297">
    <property type="entry name" value="LipidA_mod_glycosyltrf_83"/>
</dbReference>
<evidence type="ECO:0000256" key="3">
    <source>
        <dbReference type="ARBA" id="ARBA00022676"/>
    </source>
</evidence>
<keyword evidence="6 8" id="KW-1133">Transmembrane helix</keyword>
<evidence type="ECO:0000256" key="4">
    <source>
        <dbReference type="ARBA" id="ARBA00022679"/>
    </source>
</evidence>
<reference evidence="9 10" key="1">
    <citation type="submission" date="2019-07" db="EMBL/GenBank/DDBJ databases">
        <authorList>
            <person name="Hibberd C M."/>
            <person name="Gehrig L. J."/>
            <person name="Chang H.-W."/>
            <person name="Venkatesh S."/>
        </authorList>
    </citation>
    <scope>NUCLEOTIDE SEQUENCE [LARGE SCALE GENOMIC DNA]</scope>
    <source>
        <strain evidence="9">Blautia_luti_SSTS_Bg7063</strain>
    </source>
</reference>
<feature type="transmembrane region" description="Helical" evidence="8">
    <location>
        <begin position="232"/>
        <end position="252"/>
    </location>
</feature>
<feature type="transmembrane region" description="Helical" evidence="8">
    <location>
        <begin position="453"/>
        <end position="478"/>
    </location>
</feature>
<dbReference type="EMBL" id="CABHNW010000141">
    <property type="protein sequence ID" value="VUX40222.1"/>
    <property type="molecule type" value="Genomic_DNA"/>
</dbReference>
<evidence type="ECO:0000256" key="5">
    <source>
        <dbReference type="ARBA" id="ARBA00022692"/>
    </source>
</evidence>
<organism evidence="9 10">
    <name type="scientific">Blautia luti</name>
    <dbReference type="NCBI Taxonomy" id="89014"/>
    <lineage>
        <taxon>Bacteria</taxon>
        <taxon>Bacillati</taxon>
        <taxon>Bacillota</taxon>
        <taxon>Clostridia</taxon>
        <taxon>Lachnospirales</taxon>
        <taxon>Lachnospiraceae</taxon>
        <taxon>Blautia</taxon>
    </lineage>
</organism>
<dbReference type="Proteomes" id="UP000408482">
    <property type="component" value="Unassembled WGS sequence"/>
</dbReference>
<feature type="transmembrane region" description="Helical" evidence="8">
    <location>
        <begin position="202"/>
        <end position="220"/>
    </location>
</feature>
<evidence type="ECO:0000256" key="1">
    <source>
        <dbReference type="ARBA" id="ARBA00004651"/>
    </source>
</evidence>
<dbReference type="GO" id="GO:0016763">
    <property type="term" value="F:pentosyltransferase activity"/>
    <property type="evidence" value="ECO:0007669"/>
    <property type="project" value="TreeGrafter"/>
</dbReference>
<feature type="transmembrane region" description="Helical" evidence="8">
    <location>
        <begin position="134"/>
        <end position="154"/>
    </location>
</feature>
<feature type="transmembrane region" description="Helical" evidence="8">
    <location>
        <begin position="336"/>
        <end position="356"/>
    </location>
</feature>
<evidence type="ECO:0000256" key="6">
    <source>
        <dbReference type="ARBA" id="ARBA00022989"/>
    </source>
</evidence>
<dbReference type="AlphaFoldDB" id="A0A564W892"/>
<comment type="subcellular location">
    <subcellularLocation>
        <location evidence="1">Cell membrane</location>
        <topology evidence="1">Multi-pass membrane protein</topology>
    </subcellularLocation>
</comment>
<dbReference type="PANTHER" id="PTHR33908:SF11">
    <property type="entry name" value="MEMBRANE PROTEIN"/>
    <property type="match status" value="1"/>
</dbReference>
<keyword evidence="4" id="KW-0808">Transferase</keyword>
<keyword evidence="10" id="KW-1185">Reference proteome</keyword>
<feature type="transmembrane region" description="Helical" evidence="8">
    <location>
        <begin position="102"/>
        <end position="122"/>
    </location>
</feature>
<dbReference type="RefSeq" id="WP_243121785.1">
    <property type="nucleotide sequence ID" value="NZ_CABHMX010000034.1"/>
</dbReference>
<dbReference type="GO" id="GO:0009103">
    <property type="term" value="P:lipopolysaccharide biosynthetic process"/>
    <property type="evidence" value="ECO:0007669"/>
    <property type="project" value="UniProtKB-ARBA"/>
</dbReference>
<evidence type="ECO:0000256" key="7">
    <source>
        <dbReference type="ARBA" id="ARBA00023136"/>
    </source>
</evidence>
<dbReference type="GO" id="GO:0005886">
    <property type="term" value="C:plasma membrane"/>
    <property type="evidence" value="ECO:0007669"/>
    <property type="project" value="UniProtKB-SubCell"/>
</dbReference>
<accession>A0A564W892</accession>
<evidence type="ECO:0000256" key="2">
    <source>
        <dbReference type="ARBA" id="ARBA00022475"/>
    </source>
</evidence>
<protein>
    <recommendedName>
        <fullName evidence="11">Glycosyltransferase RgtA/B/C/D-like domain-containing protein</fullName>
    </recommendedName>
</protein>
<evidence type="ECO:0000313" key="10">
    <source>
        <dbReference type="Proteomes" id="UP000408482"/>
    </source>
</evidence>
<evidence type="ECO:0000256" key="8">
    <source>
        <dbReference type="SAM" id="Phobius"/>
    </source>
</evidence>
<dbReference type="PANTHER" id="PTHR33908">
    <property type="entry name" value="MANNOSYLTRANSFERASE YKCB-RELATED"/>
    <property type="match status" value="1"/>
</dbReference>
<keyword evidence="5 8" id="KW-0812">Transmembrane</keyword>
<gene>
    <name evidence="9" type="ORF">RSSSTS7063_00824</name>
</gene>